<dbReference type="Proteomes" id="UP001148662">
    <property type="component" value="Unassembled WGS sequence"/>
</dbReference>
<name>A0ACC1T8C5_9APHY</name>
<organism evidence="1 2">
    <name type="scientific">Phlebia brevispora</name>
    <dbReference type="NCBI Taxonomy" id="194682"/>
    <lineage>
        <taxon>Eukaryota</taxon>
        <taxon>Fungi</taxon>
        <taxon>Dikarya</taxon>
        <taxon>Basidiomycota</taxon>
        <taxon>Agaricomycotina</taxon>
        <taxon>Agaricomycetes</taxon>
        <taxon>Polyporales</taxon>
        <taxon>Meruliaceae</taxon>
        <taxon>Phlebia</taxon>
    </lineage>
</organism>
<evidence type="ECO:0000313" key="2">
    <source>
        <dbReference type="Proteomes" id="UP001148662"/>
    </source>
</evidence>
<keyword evidence="2" id="KW-1185">Reference proteome</keyword>
<evidence type="ECO:0000313" key="1">
    <source>
        <dbReference type="EMBL" id="KAJ3555456.1"/>
    </source>
</evidence>
<comment type="caution">
    <text evidence="1">The sequence shown here is derived from an EMBL/GenBank/DDBJ whole genome shotgun (WGS) entry which is preliminary data.</text>
</comment>
<gene>
    <name evidence="1" type="ORF">NM688_g2570</name>
</gene>
<proteinExistence type="predicted"/>
<dbReference type="EMBL" id="JANHOG010000330">
    <property type="protein sequence ID" value="KAJ3555456.1"/>
    <property type="molecule type" value="Genomic_DNA"/>
</dbReference>
<sequence length="1189" mass="130524">MAPKFPPLDGSIPVLPGLLDFHAQYNPNEPYAKFPSQSGTGITSISFHELSRATHKIAHILRPNREGTDGQVVGVLIHCDVILYAAVILGIVQPFPISPRNSAAAVANMLDQTSSRWVISQEPLSSLVQETRAELEKNHRSLRVDALPNLYDIFPTIRGSNSVDSDSFVPYPSASRRPREDVVIYLHSSGSTGFPTAVPHTDITILDWCKTPIAIRSREWGIVWASMALPTFHTMGMYTQVYAPLVTGYAIGLYTPQAPLSPVVPTPQNVLETAKALGCTGGVGVPAFLEVWAQSDQDVKYLSSLKIMLFGGGPLSARSGDMLVSAGVNLCSAYGATETGSLTDTYEFSNSSDADTDGRTNADWAWLSFPKEVKHRWIPEGDGTYELQLLTSETYHPCVENLSDTRGYSTKDLFEPHPTKKGLWRITGRKDDVLVLASGEKIVPIPQEGRITSKSWFLELLYPKDHASVTEFGDSIWHVPCPVTTFCTANRSSRPIVEEANAMAPKFAQIFRDMIIITDPMRPLPRAAKSTVIRKQAIALYEKDIEGLYRSVTETAAKTIEPPTSWMASDIEEWLMKLAAGINKDIPISATVDVFEQGFDSLHATFLRNHVIVTLQGSADPGVTQAASKISHNFVFDHPTIHKLAHAISALISSDSLAEKNLAKEIVALIDKYSANLPVYTQKPVSCCEIVVFLTGSTGSVGCYILATLLSDPRVSTVYTFNRTSSTPVAKRQAAAFKDRCLPTALLSQGKHVQLVGDMSIEHFGLAKDIYDKVIHTVTHVVHNAWKVDFNLSLQSFEPLIANTRRLLDACSTFSRPVRVFYTSSISAAAGYDPALGPVPEEPLSDPGVVLATGYGASKFVVEKLLANASQAGLSTTVLRIGQVCGARESGAWSTKEWVSVLVKSSIWLGALPHLEGTVSWIPMDAVASAVKDLIVARTKLPELVNLVHPRRVAWHKILEDINKYLLDTPSPFISFEEWVGRLEAVSKTATAEDLERVPAIKLLDFFKGLAMANAFRTTPNTVEAGGTPIFSTDKLEAYSSAIRNLLPLDEEYAKSWVTYWKSKHFFLVFSVPSVDDNIRIGLYNSADDISTSAVPPVEPEISHSQWYNPMHAILNKCSDFRTSRRGQFTMIILGEQNGAQPERTPKHDQAHAVFIFIGAVPCSSYLPGFYELILFYSNFPVLVGRLQA</sequence>
<protein>
    <submittedName>
        <fullName evidence="1">Uncharacterized protein</fullName>
    </submittedName>
</protein>
<accession>A0ACC1T8C5</accession>
<reference evidence="1" key="1">
    <citation type="submission" date="2022-07" db="EMBL/GenBank/DDBJ databases">
        <title>Genome Sequence of Phlebia brevispora.</title>
        <authorList>
            <person name="Buettner E."/>
        </authorList>
    </citation>
    <scope>NUCLEOTIDE SEQUENCE</scope>
    <source>
        <strain evidence="1">MPL23</strain>
    </source>
</reference>